<dbReference type="PROSITE" id="PS00409">
    <property type="entry name" value="PROKAR_NTER_METHYL"/>
    <property type="match status" value="1"/>
</dbReference>
<dbReference type="NCBIfam" id="TIGR02532">
    <property type="entry name" value="IV_pilin_GFxxxE"/>
    <property type="match status" value="1"/>
</dbReference>
<keyword evidence="3" id="KW-1185">Reference proteome</keyword>
<dbReference type="Pfam" id="PF07963">
    <property type="entry name" value="N_methyl"/>
    <property type="match status" value="1"/>
</dbReference>
<organism evidence="2 3">
    <name type="scientific">Neiella holothuriorum</name>
    <dbReference type="NCBI Taxonomy" id="2870530"/>
    <lineage>
        <taxon>Bacteria</taxon>
        <taxon>Pseudomonadati</taxon>
        <taxon>Pseudomonadota</taxon>
        <taxon>Gammaproteobacteria</taxon>
        <taxon>Alteromonadales</taxon>
        <taxon>Echinimonadaceae</taxon>
        <taxon>Neiella</taxon>
    </lineage>
</organism>
<evidence type="ECO:0000256" key="1">
    <source>
        <dbReference type="SAM" id="Phobius"/>
    </source>
</evidence>
<reference evidence="2" key="1">
    <citation type="submission" date="2021-07" db="EMBL/GenBank/DDBJ databases">
        <title>Neiella marina sp. nov., isolated from the intestinal content of sea cucumber Apostichopus japonicus.</title>
        <authorList>
            <person name="Bai X."/>
        </authorList>
    </citation>
    <scope>NUCLEOTIDE SEQUENCE</scope>
    <source>
        <strain evidence="2">126</strain>
    </source>
</reference>
<accession>A0ABS7EHT8</accession>
<gene>
    <name evidence="2" type="ORF">K0504_12805</name>
</gene>
<protein>
    <submittedName>
        <fullName evidence="2">Type II secretion system GspH family protein</fullName>
    </submittedName>
</protein>
<dbReference type="Gene3D" id="3.30.700.10">
    <property type="entry name" value="Glycoprotein, Type 4 Pilin"/>
    <property type="match status" value="1"/>
</dbReference>
<dbReference type="EMBL" id="JAHZSS010000016">
    <property type="protein sequence ID" value="MBW8191919.1"/>
    <property type="molecule type" value="Genomic_DNA"/>
</dbReference>
<comment type="caution">
    <text evidence="2">The sequence shown here is derived from an EMBL/GenBank/DDBJ whole genome shotgun (WGS) entry which is preliminary data.</text>
</comment>
<evidence type="ECO:0000313" key="3">
    <source>
        <dbReference type="Proteomes" id="UP001166251"/>
    </source>
</evidence>
<feature type="transmembrane region" description="Helical" evidence="1">
    <location>
        <begin position="7"/>
        <end position="26"/>
    </location>
</feature>
<dbReference type="RefSeq" id="WP_220104593.1">
    <property type="nucleotide sequence ID" value="NZ_JAHZSS010000016.1"/>
</dbReference>
<keyword evidence="1" id="KW-0812">Transmembrane</keyword>
<dbReference type="Proteomes" id="UP001166251">
    <property type="component" value="Unassembled WGS sequence"/>
</dbReference>
<keyword evidence="1" id="KW-0472">Membrane</keyword>
<keyword evidence="1" id="KW-1133">Transmembrane helix</keyword>
<dbReference type="SUPFAM" id="SSF54523">
    <property type="entry name" value="Pili subunits"/>
    <property type="match status" value="1"/>
</dbReference>
<dbReference type="InterPro" id="IPR045584">
    <property type="entry name" value="Pilin-like"/>
</dbReference>
<evidence type="ECO:0000313" key="2">
    <source>
        <dbReference type="EMBL" id="MBW8191919.1"/>
    </source>
</evidence>
<sequence>MNKQRGFTLIELVVVIVILGILAVTASPRFIDISSDARASTLQGLKGALQSGADLVYSKSVINGVETGSDELDIDGDGVDDILVRSGYPRVANNCTRFISDMDYWVDLKIEASCQSDTNAEWYGVVESNMFHYMPMGYTTTDENCFVTYTTASEFDGSSWVDAAGPIILIETDGC</sequence>
<name>A0ABS7EHT8_9GAMM</name>
<dbReference type="InterPro" id="IPR012902">
    <property type="entry name" value="N_methyl_site"/>
</dbReference>
<proteinExistence type="predicted"/>